<evidence type="ECO:0000313" key="8">
    <source>
        <dbReference type="Proteomes" id="UP000256310"/>
    </source>
</evidence>
<dbReference type="GO" id="GO:0016020">
    <property type="term" value="C:membrane"/>
    <property type="evidence" value="ECO:0007669"/>
    <property type="project" value="UniProtKB-SubCell"/>
</dbReference>
<dbReference type="RefSeq" id="WP_425453138.1">
    <property type="nucleotide sequence ID" value="NZ_QRDP01000004.1"/>
</dbReference>
<dbReference type="Proteomes" id="UP000256310">
    <property type="component" value="Unassembled WGS sequence"/>
</dbReference>
<sequence length="276" mass="29692">MIGTMESLIAVFADPANIAALVTLIVLEVVLGIDNLIFISILSNKLPEGQRQKARRIGISLALILRLALLSMIAWIVQATQTVFDLGLVGPAGAYGEPTFETAFSWRDLILIAGGLFLLWKATKEIHHAMDPEISGTMLDKKGKATMSFASVIVQILLLDMVFSVDSILTAVGMTDHLPIMVVAVVVAIVVMLIAADPLAEFIDRNPTVVMLALSFLLMIGFVLIADGFGVHIPKGYIYAAMAFAAGVETLNILARKARQRRIDGANSQTEHSGSH</sequence>
<proteinExistence type="inferred from homology"/>
<keyword evidence="3 6" id="KW-0812">Transmembrane</keyword>
<evidence type="ECO:0000256" key="4">
    <source>
        <dbReference type="ARBA" id="ARBA00022989"/>
    </source>
</evidence>
<evidence type="ECO:0000256" key="5">
    <source>
        <dbReference type="ARBA" id="ARBA00023136"/>
    </source>
</evidence>
<feature type="transmembrane region" description="Helical" evidence="6">
    <location>
        <begin position="177"/>
        <end position="196"/>
    </location>
</feature>
<dbReference type="InterPro" id="IPR005496">
    <property type="entry name" value="Integral_membrane_TerC"/>
</dbReference>
<dbReference type="Pfam" id="PF03741">
    <property type="entry name" value="TerC"/>
    <property type="match status" value="1"/>
</dbReference>
<accession>A0A3D9FIK1</accession>
<comment type="similarity">
    <text evidence="2">Belongs to the TerC family.</text>
</comment>
<evidence type="ECO:0000313" key="7">
    <source>
        <dbReference type="EMBL" id="RED17402.1"/>
    </source>
</evidence>
<feature type="transmembrane region" description="Helical" evidence="6">
    <location>
        <begin position="104"/>
        <end position="123"/>
    </location>
</feature>
<organism evidence="7 8">
    <name type="scientific">Parasphingopyxis lamellibrachiae</name>
    <dbReference type="NCBI Taxonomy" id="680125"/>
    <lineage>
        <taxon>Bacteria</taxon>
        <taxon>Pseudomonadati</taxon>
        <taxon>Pseudomonadota</taxon>
        <taxon>Alphaproteobacteria</taxon>
        <taxon>Sphingomonadales</taxon>
        <taxon>Sphingomonadaceae</taxon>
        <taxon>Parasphingopyxis</taxon>
    </lineage>
</organism>
<keyword evidence="5 6" id="KW-0472">Membrane</keyword>
<keyword evidence="8" id="KW-1185">Reference proteome</keyword>
<dbReference type="PANTHER" id="PTHR30238:SF4">
    <property type="entry name" value="SLL1022 PROTEIN"/>
    <property type="match status" value="1"/>
</dbReference>
<feature type="transmembrane region" description="Helical" evidence="6">
    <location>
        <begin position="18"/>
        <end position="42"/>
    </location>
</feature>
<feature type="transmembrane region" description="Helical" evidence="6">
    <location>
        <begin position="208"/>
        <end position="231"/>
    </location>
</feature>
<keyword evidence="4 6" id="KW-1133">Transmembrane helix</keyword>
<dbReference type="AlphaFoldDB" id="A0A3D9FIK1"/>
<comment type="caution">
    <text evidence="7">The sequence shown here is derived from an EMBL/GenBank/DDBJ whole genome shotgun (WGS) entry which is preliminary data.</text>
</comment>
<name>A0A3D9FIK1_9SPHN</name>
<gene>
    <name evidence="7" type="ORF">DFR46_2449</name>
</gene>
<evidence type="ECO:0000256" key="3">
    <source>
        <dbReference type="ARBA" id="ARBA00022692"/>
    </source>
</evidence>
<comment type="subcellular location">
    <subcellularLocation>
        <location evidence="1">Membrane</location>
        <topology evidence="1">Multi-pass membrane protein</topology>
    </subcellularLocation>
</comment>
<feature type="transmembrane region" description="Helical" evidence="6">
    <location>
        <begin position="237"/>
        <end position="255"/>
    </location>
</feature>
<reference evidence="7 8" key="1">
    <citation type="submission" date="2018-07" db="EMBL/GenBank/DDBJ databases">
        <title>Genomic Encyclopedia of Type Strains, Phase IV (KMG-IV): sequencing the most valuable type-strain genomes for metagenomic binning, comparative biology and taxonomic classification.</title>
        <authorList>
            <person name="Goeker M."/>
        </authorList>
    </citation>
    <scope>NUCLEOTIDE SEQUENCE [LARGE SCALE GENOMIC DNA]</scope>
    <source>
        <strain evidence="7 8">DSM 26725</strain>
    </source>
</reference>
<protein>
    <submittedName>
        <fullName evidence="7">Putative tellurium resistance membrane protein TerC</fullName>
    </submittedName>
</protein>
<feature type="transmembrane region" description="Helical" evidence="6">
    <location>
        <begin position="63"/>
        <end position="84"/>
    </location>
</feature>
<feature type="transmembrane region" description="Helical" evidence="6">
    <location>
        <begin position="144"/>
        <end position="165"/>
    </location>
</feature>
<evidence type="ECO:0000256" key="2">
    <source>
        <dbReference type="ARBA" id="ARBA00007511"/>
    </source>
</evidence>
<dbReference type="EMBL" id="QRDP01000004">
    <property type="protein sequence ID" value="RED17402.1"/>
    <property type="molecule type" value="Genomic_DNA"/>
</dbReference>
<evidence type="ECO:0000256" key="1">
    <source>
        <dbReference type="ARBA" id="ARBA00004141"/>
    </source>
</evidence>
<evidence type="ECO:0000256" key="6">
    <source>
        <dbReference type="SAM" id="Phobius"/>
    </source>
</evidence>
<dbReference type="PANTHER" id="PTHR30238">
    <property type="entry name" value="MEMBRANE BOUND PREDICTED REDOX MODULATOR"/>
    <property type="match status" value="1"/>
</dbReference>